<accession>A0A8J5JKM6</accession>
<evidence type="ECO:0008006" key="5">
    <source>
        <dbReference type="Google" id="ProtNLM"/>
    </source>
</evidence>
<organism evidence="3 4">
    <name type="scientific">Homarus americanus</name>
    <name type="common">American lobster</name>
    <dbReference type="NCBI Taxonomy" id="6706"/>
    <lineage>
        <taxon>Eukaryota</taxon>
        <taxon>Metazoa</taxon>
        <taxon>Ecdysozoa</taxon>
        <taxon>Arthropoda</taxon>
        <taxon>Crustacea</taxon>
        <taxon>Multicrustacea</taxon>
        <taxon>Malacostraca</taxon>
        <taxon>Eumalacostraca</taxon>
        <taxon>Eucarida</taxon>
        <taxon>Decapoda</taxon>
        <taxon>Pleocyemata</taxon>
        <taxon>Astacidea</taxon>
        <taxon>Nephropoidea</taxon>
        <taxon>Nephropidae</taxon>
        <taxon>Homarus</taxon>
    </lineage>
</organism>
<sequence>MCVSLDALLHMIILLDTFTLPAAYSLSHLLNSATEDENNRCHRRREQSVPQKTRTIGATEDENNRCHRRREQSVPQKTRTIGATEDENNRCHRRREQSVPQKTRTIGATEDENNRCHRRREQSVPQKNYRQNIFVKNLFLCLQTRTCCYVISVPSGVLSPFTPALYRLITSSDLSSSQADHIV</sequence>
<feature type="region of interest" description="Disordered" evidence="1">
    <location>
        <begin position="59"/>
        <end position="78"/>
    </location>
</feature>
<feature type="chain" id="PRO_5035165601" description="Secreted protein" evidence="2">
    <location>
        <begin position="26"/>
        <end position="183"/>
    </location>
</feature>
<keyword evidence="4" id="KW-1185">Reference proteome</keyword>
<protein>
    <recommendedName>
        <fullName evidence="5">Secreted protein</fullName>
    </recommendedName>
</protein>
<gene>
    <name evidence="3" type="ORF">Hamer_G019771</name>
</gene>
<name>A0A8J5JKM6_HOMAM</name>
<evidence type="ECO:0000256" key="1">
    <source>
        <dbReference type="SAM" id="MobiDB-lite"/>
    </source>
</evidence>
<evidence type="ECO:0000313" key="3">
    <source>
        <dbReference type="EMBL" id="KAG7157908.1"/>
    </source>
</evidence>
<feature type="region of interest" description="Disordered" evidence="1">
    <location>
        <begin position="34"/>
        <end position="53"/>
    </location>
</feature>
<dbReference type="Proteomes" id="UP000747542">
    <property type="component" value="Unassembled WGS sequence"/>
</dbReference>
<reference evidence="3" key="1">
    <citation type="journal article" date="2021" name="Sci. Adv.">
        <title>The American lobster genome reveals insights on longevity, neural, and immune adaptations.</title>
        <authorList>
            <person name="Polinski J.M."/>
            <person name="Zimin A.V."/>
            <person name="Clark K.F."/>
            <person name="Kohn A.B."/>
            <person name="Sadowski N."/>
            <person name="Timp W."/>
            <person name="Ptitsyn A."/>
            <person name="Khanna P."/>
            <person name="Romanova D.Y."/>
            <person name="Williams P."/>
            <person name="Greenwood S.J."/>
            <person name="Moroz L.L."/>
            <person name="Walt D.R."/>
            <person name="Bodnar A.G."/>
        </authorList>
    </citation>
    <scope>NUCLEOTIDE SEQUENCE</scope>
    <source>
        <strain evidence="3">GMGI-L3</strain>
    </source>
</reference>
<proteinExistence type="predicted"/>
<keyword evidence="2" id="KW-0732">Signal</keyword>
<comment type="caution">
    <text evidence="3">The sequence shown here is derived from an EMBL/GenBank/DDBJ whole genome shotgun (WGS) entry which is preliminary data.</text>
</comment>
<feature type="signal peptide" evidence="2">
    <location>
        <begin position="1"/>
        <end position="25"/>
    </location>
</feature>
<dbReference type="EMBL" id="JAHLQT010036095">
    <property type="protein sequence ID" value="KAG7157908.1"/>
    <property type="molecule type" value="Genomic_DNA"/>
</dbReference>
<evidence type="ECO:0000313" key="4">
    <source>
        <dbReference type="Proteomes" id="UP000747542"/>
    </source>
</evidence>
<dbReference type="AlphaFoldDB" id="A0A8J5JKM6"/>
<evidence type="ECO:0000256" key="2">
    <source>
        <dbReference type="SAM" id="SignalP"/>
    </source>
</evidence>